<dbReference type="Proteomes" id="UP001344906">
    <property type="component" value="Unassembled WGS sequence"/>
</dbReference>
<evidence type="ECO:0000256" key="3">
    <source>
        <dbReference type="ARBA" id="ARBA00023004"/>
    </source>
</evidence>
<reference evidence="6 7" key="1">
    <citation type="submission" date="2023-02" db="EMBL/GenBank/DDBJ databases">
        <title>Dictyobacter halimunensis sp. nov., a new member of the class Ktedonobacteria from forest soil in a geothermal area.</title>
        <authorList>
            <person name="Rachmania M.K."/>
            <person name="Ningsih F."/>
            <person name="Sakai Y."/>
            <person name="Yabe S."/>
            <person name="Yokota A."/>
            <person name="Sjamsuridzal W."/>
        </authorList>
    </citation>
    <scope>NUCLEOTIDE SEQUENCE [LARGE SCALE GENOMIC DNA]</scope>
    <source>
        <strain evidence="6 7">S3.2.2.5</strain>
    </source>
</reference>
<evidence type="ECO:0000256" key="4">
    <source>
        <dbReference type="ARBA" id="ARBA00025742"/>
    </source>
</evidence>
<dbReference type="Pfam" id="PF00149">
    <property type="entry name" value="Metallophos"/>
    <property type="match status" value="1"/>
</dbReference>
<evidence type="ECO:0000313" key="7">
    <source>
        <dbReference type="Proteomes" id="UP001344906"/>
    </source>
</evidence>
<dbReference type="PANTHER" id="PTHR42988">
    <property type="entry name" value="PHOSPHOHYDROLASE"/>
    <property type="match status" value="1"/>
</dbReference>
<organism evidence="6 7">
    <name type="scientific">Dictyobacter halimunensis</name>
    <dbReference type="NCBI Taxonomy" id="3026934"/>
    <lineage>
        <taxon>Bacteria</taxon>
        <taxon>Bacillati</taxon>
        <taxon>Chloroflexota</taxon>
        <taxon>Ktedonobacteria</taxon>
        <taxon>Ktedonobacterales</taxon>
        <taxon>Dictyobacteraceae</taxon>
        <taxon>Dictyobacter</taxon>
    </lineage>
</organism>
<accession>A0ABQ6G8T0</accession>
<dbReference type="InterPro" id="IPR029052">
    <property type="entry name" value="Metallo-depent_PP-like"/>
</dbReference>
<dbReference type="RefSeq" id="WP_338258315.1">
    <property type="nucleotide sequence ID" value="NZ_BSRI01000002.1"/>
</dbReference>
<dbReference type="SUPFAM" id="SSF56300">
    <property type="entry name" value="Metallo-dependent phosphatases"/>
    <property type="match status" value="1"/>
</dbReference>
<dbReference type="EMBL" id="BSRI01000002">
    <property type="protein sequence ID" value="GLV61039.1"/>
    <property type="molecule type" value="Genomic_DNA"/>
</dbReference>
<keyword evidence="1" id="KW-0479">Metal-binding</keyword>
<dbReference type="PANTHER" id="PTHR42988:SF2">
    <property type="entry name" value="CYCLIC NUCLEOTIDE PHOSPHODIESTERASE CBUA0032-RELATED"/>
    <property type="match status" value="1"/>
</dbReference>
<proteinExistence type="inferred from homology"/>
<keyword evidence="2" id="KW-0378">Hydrolase</keyword>
<name>A0ABQ6G8T0_9CHLR</name>
<comment type="caution">
    <text evidence="6">The sequence shown here is derived from an EMBL/GenBank/DDBJ whole genome shotgun (WGS) entry which is preliminary data.</text>
</comment>
<comment type="similarity">
    <text evidence="4">Belongs to the cyclic nucleotide phosphodiesterase class-III family.</text>
</comment>
<sequence>MAFSFVQITDHHLCDTESLLLQGYSPAYALRTVLRHIAEHVADHIDFIVTTGDIVDNASAISYGNACQMLQLQTTSQAPGPARMTLEGLQDFPLYFLPGNHDDRDHFFRQFFSDTPPMSWMNVSFQHKGIQFICLDWGPQGKAIAQPEMLAFLTRCLQNGQPSIILTHHHLVPFGIHWIDAFLPVAADSEAFWSILGAHQSQVLGIFSGHAHVTYERVVNGIPLFGLRSTAPQPVMQDEPLLCLQPPHYRLVTVQDTFLTTRIFEVPL</sequence>
<protein>
    <submittedName>
        <fullName evidence="6">3',5'-cyclic adenosine monophosphate phosphodiesterase CpdA</fullName>
    </submittedName>
</protein>
<feature type="domain" description="Calcineurin-like phosphoesterase" evidence="5">
    <location>
        <begin position="4"/>
        <end position="213"/>
    </location>
</feature>
<evidence type="ECO:0000256" key="2">
    <source>
        <dbReference type="ARBA" id="ARBA00022801"/>
    </source>
</evidence>
<gene>
    <name evidence="6" type="primary">cpdA</name>
    <name evidence="6" type="ORF">KDH_78560</name>
</gene>
<dbReference type="Gene3D" id="3.60.21.10">
    <property type="match status" value="1"/>
</dbReference>
<keyword evidence="7" id="KW-1185">Reference proteome</keyword>
<dbReference type="InterPro" id="IPR050884">
    <property type="entry name" value="CNP_phosphodiesterase-III"/>
</dbReference>
<evidence type="ECO:0000259" key="5">
    <source>
        <dbReference type="Pfam" id="PF00149"/>
    </source>
</evidence>
<evidence type="ECO:0000313" key="6">
    <source>
        <dbReference type="EMBL" id="GLV61039.1"/>
    </source>
</evidence>
<keyword evidence="3" id="KW-0408">Iron</keyword>
<evidence type="ECO:0000256" key="1">
    <source>
        <dbReference type="ARBA" id="ARBA00022723"/>
    </source>
</evidence>
<dbReference type="InterPro" id="IPR004843">
    <property type="entry name" value="Calcineurin-like_PHP"/>
</dbReference>